<gene>
    <name evidence="3" type="ORF">AVEN_104469_1</name>
    <name evidence="1" type="ORF">AVEN_18918_1</name>
    <name evidence="2" type="ORF">AVEN_34780_1</name>
</gene>
<evidence type="ECO:0000313" key="2">
    <source>
        <dbReference type="EMBL" id="GBM47913.1"/>
    </source>
</evidence>
<dbReference type="OrthoDB" id="7787442at2759"/>
<proteinExistence type="predicted"/>
<name>A0A4Y2G2F9_ARAVE</name>
<protein>
    <recommendedName>
        <fullName evidence="5">Mariner Mos1 transposase</fullName>
    </recommendedName>
</protein>
<dbReference type="Proteomes" id="UP000499080">
    <property type="component" value="Unassembled WGS sequence"/>
</dbReference>
<evidence type="ECO:0000313" key="4">
    <source>
        <dbReference type="Proteomes" id="UP000499080"/>
    </source>
</evidence>
<accession>A0A4Y2G2F9</accession>
<evidence type="ECO:0000313" key="3">
    <source>
        <dbReference type="EMBL" id="GBM47931.1"/>
    </source>
</evidence>
<dbReference type="EMBL" id="BGPR01098110">
    <property type="protein sequence ID" value="GBM47931.1"/>
    <property type="molecule type" value="Genomic_DNA"/>
</dbReference>
<keyword evidence="4" id="KW-1185">Reference proteome</keyword>
<organism evidence="1 4">
    <name type="scientific">Araneus ventricosus</name>
    <name type="common">Orbweaver spider</name>
    <name type="synonym">Epeira ventricosa</name>
    <dbReference type="NCBI Taxonomy" id="182803"/>
    <lineage>
        <taxon>Eukaryota</taxon>
        <taxon>Metazoa</taxon>
        <taxon>Ecdysozoa</taxon>
        <taxon>Arthropoda</taxon>
        <taxon>Chelicerata</taxon>
        <taxon>Arachnida</taxon>
        <taxon>Araneae</taxon>
        <taxon>Araneomorphae</taxon>
        <taxon>Entelegynae</taxon>
        <taxon>Araneoidea</taxon>
        <taxon>Araneidae</taxon>
        <taxon>Araneus</taxon>
    </lineage>
</organism>
<dbReference type="EMBL" id="BGPR01098100">
    <property type="protein sequence ID" value="GBM47900.1"/>
    <property type="molecule type" value="Genomic_DNA"/>
</dbReference>
<dbReference type="InterPro" id="IPR036397">
    <property type="entry name" value="RNaseH_sf"/>
</dbReference>
<evidence type="ECO:0008006" key="5">
    <source>
        <dbReference type="Google" id="ProtNLM"/>
    </source>
</evidence>
<dbReference type="GO" id="GO:0003676">
    <property type="term" value="F:nucleic acid binding"/>
    <property type="evidence" value="ECO:0007669"/>
    <property type="project" value="InterPro"/>
</dbReference>
<reference evidence="1 4" key="1">
    <citation type="journal article" date="2019" name="Sci. Rep.">
        <title>Orb-weaving spider Araneus ventricosus genome elucidates the spidroin gene catalogue.</title>
        <authorList>
            <person name="Kono N."/>
            <person name="Nakamura H."/>
            <person name="Ohtoshi R."/>
            <person name="Moran D.A.P."/>
            <person name="Shinohara A."/>
            <person name="Yoshida Y."/>
            <person name="Fujiwara M."/>
            <person name="Mori M."/>
            <person name="Tomita M."/>
            <person name="Arakawa K."/>
        </authorList>
    </citation>
    <scope>NUCLEOTIDE SEQUENCE [LARGE SCALE GENOMIC DNA]</scope>
</reference>
<dbReference type="EMBL" id="BGPR01098103">
    <property type="protein sequence ID" value="GBM47913.1"/>
    <property type="molecule type" value="Genomic_DNA"/>
</dbReference>
<sequence>MNDYLYPQCHQTIELHQDKASSHTSQSTVNFVEKMEQVMGAKIVPFSDISAKSPDVSPVYFYAFDLLRYELCERRLTTLFGLWKAVQEEWDNILLPILQ</sequence>
<dbReference type="AlphaFoldDB" id="A0A4Y2G2F9"/>
<dbReference type="Gene3D" id="3.30.420.10">
    <property type="entry name" value="Ribonuclease H-like superfamily/Ribonuclease H"/>
    <property type="match status" value="1"/>
</dbReference>
<comment type="caution">
    <text evidence="1">The sequence shown here is derived from an EMBL/GenBank/DDBJ whole genome shotgun (WGS) entry which is preliminary data.</text>
</comment>
<evidence type="ECO:0000313" key="1">
    <source>
        <dbReference type="EMBL" id="GBM47900.1"/>
    </source>
</evidence>